<organism evidence="1 2">
    <name type="scientific">Phlebia brevispora</name>
    <dbReference type="NCBI Taxonomy" id="194682"/>
    <lineage>
        <taxon>Eukaryota</taxon>
        <taxon>Fungi</taxon>
        <taxon>Dikarya</taxon>
        <taxon>Basidiomycota</taxon>
        <taxon>Agaricomycotina</taxon>
        <taxon>Agaricomycetes</taxon>
        <taxon>Polyporales</taxon>
        <taxon>Meruliaceae</taxon>
        <taxon>Phlebia</taxon>
    </lineage>
</organism>
<evidence type="ECO:0000313" key="1">
    <source>
        <dbReference type="EMBL" id="KAJ3540375.1"/>
    </source>
</evidence>
<keyword evidence="2" id="KW-1185">Reference proteome</keyword>
<dbReference type="EMBL" id="JANHOG010001254">
    <property type="protein sequence ID" value="KAJ3540375.1"/>
    <property type="molecule type" value="Genomic_DNA"/>
</dbReference>
<gene>
    <name evidence="1" type="ORF">NM688_g6234</name>
</gene>
<protein>
    <submittedName>
        <fullName evidence="1">Uncharacterized protein</fullName>
    </submittedName>
</protein>
<sequence>MSSPSNHDDVLGIHRELTILYATETGNAQDIAERLARYCRRLYISARVFSIDDYSIEDIISETLMIFVIATAGSGKEPRSMTPFWNMLLRADLPEDLFDHLEFAVFGLGDSTYEKFCWPAKLLSRRLASLGATEIAERGEADDQHPLGLEGAYDPWTTKLSEALLELFPLPPGAEIAPDTIPEPRVSIIEGAASSTTNGLTREVDSYRATVSSNKRITAKDWYQDVRHLDLDFEEDIKCESALFIVGLHAHEPSSYEPGDIAVIAPEAPEADVEAFLISMGWANIADEPFSIRHTLPDQSLPPHLPSKLTLRVLFTKYLDINAIPRRSFFALLRYFTTDQLETEKLEEFLSPEGTDDLYDYCQSVRRTIREVLDEFRSAKIPREYLFDLFPPLRPREFSIASSRHRHPRRMQLCVAIVNYRTKLKIPRKGVATTYIASLQPGDKINIRLKKGLIQLPEDGDIPLICVGPGTGIAPVRAVIEERTRLDFYNNTLYQGCRSASKDQHYGEEFGALADEKKLIYRVACSRDNPPGVKRTYVQDLIAQDAKRIWDLVGTRGAWVYICGSSNKMPAGVKLAIQEAAVAHGKLSDEDAKEFIATMEREGRLIEDCWD</sequence>
<reference evidence="1" key="1">
    <citation type="submission" date="2022-07" db="EMBL/GenBank/DDBJ databases">
        <title>Genome Sequence of Phlebia brevispora.</title>
        <authorList>
            <person name="Buettner E."/>
        </authorList>
    </citation>
    <scope>NUCLEOTIDE SEQUENCE</scope>
    <source>
        <strain evidence="1">MPL23</strain>
    </source>
</reference>
<evidence type="ECO:0000313" key="2">
    <source>
        <dbReference type="Proteomes" id="UP001148662"/>
    </source>
</evidence>
<name>A0ACC1SIE3_9APHY</name>
<dbReference type="Proteomes" id="UP001148662">
    <property type="component" value="Unassembled WGS sequence"/>
</dbReference>
<proteinExistence type="predicted"/>
<comment type="caution">
    <text evidence="1">The sequence shown here is derived from an EMBL/GenBank/DDBJ whole genome shotgun (WGS) entry which is preliminary data.</text>
</comment>
<accession>A0ACC1SIE3</accession>